<reference evidence="3 4" key="1">
    <citation type="submission" date="2020-07" db="EMBL/GenBank/DDBJ databases">
        <title>Sequencing the genomes of 1000 actinobacteria strains.</title>
        <authorList>
            <person name="Klenk H.-P."/>
        </authorList>
    </citation>
    <scope>NUCLEOTIDE SEQUENCE [LARGE SCALE GENOMIC DNA]</scope>
    <source>
        <strain evidence="3 4">DSM 45763</strain>
    </source>
</reference>
<evidence type="ECO:0000313" key="3">
    <source>
        <dbReference type="EMBL" id="NYF40510.1"/>
    </source>
</evidence>
<keyword evidence="4" id="KW-1185">Reference proteome</keyword>
<organism evidence="3 4">
    <name type="scientific">Streptosporangium sandarakinum</name>
    <dbReference type="NCBI Taxonomy" id="1260955"/>
    <lineage>
        <taxon>Bacteria</taxon>
        <taxon>Bacillati</taxon>
        <taxon>Actinomycetota</taxon>
        <taxon>Actinomycetes</taxon>
        <taxon>Streptosporangiales</taxon>
        <taxon>Streptosporangiaceae</taxon>
        <taxon>Streptosporangium</taxon>
    </lineage>
</organism>
<dbReference type="Proteomes" id="UP000576393">
    <property type="component" value="Unassembled WGS sequence"/>
</dbReference>
<keyword evidence="2" id="KW-0812">Transmembrane</keyword>
<keyword evidence="2" id="KW-1133">Transmembrane helix</keyword>
<protein>
    <recommendedName>
        <fullName evidence="5">Capsular polysaccharide biosynthesis protein</fullName>
    </recommendedName>
</protein>
<proteinExistence type="predicted"/>
<feature type="region of interest" description="Disordered" evidence="1">
    <location>
        <begin position="298"/>
        <end position="378"/>
    </location>
</feature>
<comment type="caution">
    <text evidence="3">The sequence shown here is derived from an EMBL/GenBank/DDBJ whole genome shotgun (WGS) entry which is preliminary data.</text>
</comment>
<accession>A0A852UX47</accession>
<feature type="compositionally biased region" description="Basic and acidic residues" evidence="1">
    <location>
        <begin position="302"/>
        <end position="351"/>
    </location>
</feature>
<keyword evidence="2" id="KW-0472">Membrane</keyword>
<sequence>MYFWKAVFALVKRRFVGPPLIVLSFAAAALAFHLVPTTYVSTASMVLTTPATGGTLPADPTRPTGLTNPLLQFSDGLRVTAGILILSMNTSEVAAELGLVKGGTTEITINDGRTNPDLLGISTNGPFVYVEVRSRSAAEAQKVVVKAKQRIRKELLTRQQALRAPRSTFISVVDVVPSSTPEAKVTSRLMAAGGVLFAVLAVGFGVAYGVTEARAGRRRRAADPAYPASPKAVLPEPAFPKPPGLFEAPAAPGAHVAAAAPAAGAEPSLAVYPPEDVRGSAEGPFHDEPAQLVVVLDEEEPPERHGEHPGGDHEDSGEKHDGGHEDLDGELGGERRDLDGEFGGERERFGGDPDDDPGERAADTVVFTRAGGRGHRER</sequence>
<name>A0A852UX47_9ACTN</name>
<evidence type="ECO:0008006" key="5">
    <source>
        <dbReference type="Google" id="ProtNLM"/>
    </source>
</evidence>
<dbReference type="EMBL" id="JACCCO010000001">
    <property type="protein sequence ID" value="NYF40510.1"/>
    <property type="molecule type" value="Genomic_DNA"/>
</dbReference>
<feature type="region of interest" description="Disordered" evidence="1">
    <location>
        <begin position="217"/>
        <end position="246"/>
    </location>
</feature>
<evidence type="ECO:0000313" key="4">
    <source>
        <dbReference type="Proteomes" id="UP000576393"/>
    </source>
</evidence>
<dbReference type="AlphaFoldDB" id="A0A852UX47"/>
<dbReference type="RefSeq" id="WP_179820331.1">
    <property type="nucleotide sequence ID" value="NZ_JACCCO010000001.1"/>
</dbReference>
<feature type="transmembrane region" description="Helical" evidence="2">
    <location>
        <begin position="189"/>
        <end position="210"/>
    </location>
</feature>
<evidence type="ECO:0000256" key="2">
    <source>
        <dbReference type="SAM" id="Phobius"/>
    </source>
</evidence>
<evidence type="ECO:0000256" key="1">
    <source>
        <dbReference type="SAM" id="MobiDB-lite"/>
    </source>
</evidence>
<gene>
    <name evidence="3" type="ORF">HDA43_002669</name>
</gene>